<proteinExistence type="predicted"/>
<evidence type="ECO:0000256" key="1">
    <source>
        <dbReference type="SAM" id="MobiDB-lite"/>
    </source>
</evidence>
<feature type="compositionally biased region" description="Basic residues" evidence="1">
    <location>
        <begin position="38"/>
        <end position="62"/>
    </location>
</feature>
<comment type="caution">
    <text evidence="2">The sequence shown here is derived from an EMBL/GenBank/DDBJ whole genome shotgun (WGS) entry which is preliminary data.</text>
</comment>
<feature type="region of interest" description="Disordered" evidence="1">
    <location>
        <begin position="1"/>
        <end position="68"/>
    </location>
</feature>
<organism evidence="2 3">
    <name type="scientific">Lepraria finkii</name>
    <dbReference type="NCBI Taxonomy" id="1340010"/>
    <lineage>
        <taxon>Eukaryota</taxon>
        <taxon>Fungi</taxon>
        <taxon>Dikarya</taxon>
        <taxon>Ascomycota</taxon>
        <taxon>Pezizomycotina</taxon>
        <taxon>Lecanoromycetes</taxon>
        <taxon>OSLEUM clade</taxon>
        <taxon>Lecanoromycetidae</taxon>
        <taxon>Lecanorales</taxon>
        <taxon>Lecanorineae</taxon>
        <taxon>Stereocaulaceae</taxon>
        <taxon>Lepraria</taxon>
    </lineage>
</organism>
<accession>A0ABR4BJS9</accession>
<dbReference type="EMBL" id="JBHFEH010000006">
    <property type="protein sequence ID" value="KAL2057091.1"/>
    <property type="molecule type" value="Genomic_DNA"/>
</dbReference>
<sequence>MYKQDLSVFPPKSHLVRQRRTTDLRPSSTRRFEAISPRRPRRYSTRKPAKKPKMRRWRKKRLERNARCGEPTWKQADLDAAYAAWTSKSNESHVEYYRIVEEDKAKVAALQQKLDGEKVQSSRPV</sequence>
<dbReference type="Proteomes" id="UP001590951">
    <property type="component" value="Unassembled WGS sequence"/>
</dbReference>
<evidence type="ECO:0000313" key="3">
    <source>
        <dbReference type="Proteomes" id="UP001590951"/>
    </source>
</evidence>
<evidence type="ECO:0000313" key="2">
    <source>
        <dbReference type="EMBL" id="KAL2057091.1"/>
    </source>
</evidence>
<reference evidence="2 3" key="1">
    <citation type="submission" date="2024-09" db="EMBL/GenBank/DDBJ databases">
        <title>Rethinking Asexuality: The Enigmatic Case of Functional Sexual Genes in Lepraria (Stereocaulaceae).</title>
        <authorList>
            <person name="Doellman M."/>
            <person name="Sun Y."/>
            <person name="Barcenas-Pena A."/>
            <person name="Lumbsch H.T."/>
            <person name="Grewe F."/>
        </authorList>
    </citation>
    <scope>NUCLEOTIDE SEQUENCE [LARGE SCALE GENOMIC DNA]</scope>
    <source>
        <strain evidence="2 3">Grewe 0041</strain>
    </source>
</reference>
<keyword evidence="3" id="KW-1185">Reference proteome</keyword>
<name>A0ABR4BJS9_9LECA</name>
<gene>
    <name evidence="2" type="ORF">ABVK25_002830</name>
</gene>
<protein>
    <submittedName>
        <fullName evidence="2">Uncharacterized protein</fullName>
    </submittedName>
</protein>